<feature type="compositionally biased region" description="Polar residues" evidence="1">
    <location>
        <begin position="223"/>
        <end position="254"/>
    </location>
</feature>
<reference evidence="4" key="1">
    <citation type="submission" date="2018-02" db="EMBL/GenBank/DDBJ databases">
        <authorList>
            <person name="Moore K."/>
            <person name="Momper L."/>
        </authorList>
    </citation>
    <scope>NUCLEOTIDE SEQUENCE [LARGE SCALE GENOMIC DNA]</scope>
    <source>
        <strain evidence="4">ULC18</strain>
    </source>
</reference>
<feature type="compositionally biased region" description="Low complexity" evidence="1">
    <location>
        <begin position="357"/>
        <end position="372"/>
    </location>
</feature>
<protein>
    <recommendedName>
        <fullName evidence="2">AMIN domain-containing protein</fullName>
    </recommendedName>
</protein>
<accession>A0A2T1EAQ9</accession>
<feature type="compositionally biased region" description="Low complexity" evidence="1">
    <location>
        <begin position="318"/>
        <end position="330"/>
    </location>
</feature>
<dbReference type="AlphaFoldDB" id="A0A2T1EAQ9"/>
<feature type="region of interest" description="Disordered" evidence="1">
    <location>
        <begin position="222"/>
        <end position="294"/>
    </location>
</feature>
<evidence type="ECO:0000259" key="2">
    <source>
        <dbReference type="Pfam" id="PF11741"/>
    </source>
</evidence>
<dbReference type="Pfam" id="PF11741">
    <property type="entry name" value="AMIN"/>
    <property type="match status" value="1"/>
</dbReference>
<feature type="compositionally biased region" description="Low complexity" evidence="1">
    <location>
        <begin position="256"/>
        <end position="273"/>
    </location>
</feature>
<evidence type="ECO:0000256" key="1">
    <source>
        <dbReference type="SAM" id="MobiDB-lite"/>
    </source>
</evidence>
<reference evidence="3 4" key="2">
    <citation type="submission" date="2018-03" db="EMBL/GenBank/DDBJ databases">
        <title>The ancient ancestry and fast evolution of plastids.</title>
        <authorList>
            <person name="Moore K.R."/>
            <person name="Magnabosco C."/>
            <person name="Momper L."/>
            <person name="Gold D.A."/>
            <person name="Bosak T."/>
            <person name="Fournier G.P."/>
        </authorList>
    </citation>
    <scope>NUCLEOTIDE SEQUENCE [LARGE SCALE GENOMIC DNA]</scope>
    <source>
        <strain evidence="3 4">ULC18</strain>
    </source>
</reference>
<feature type="compositionally biased region" description="Polar residues" evidence="1">
    <location>
        <begin position="386"/>
        <end position="399"/>
    </location>
</feature>
<sequence>MQSQTFESEFKPESTQRSTQSSVVKRLLAASIMMMSTIAAEAHLISVQAASLTSWNFDPAANQLEITVKDGTTPRYFLMAQPARIVVDLPDTAIGAVSAQKTYSGAVRQIRVSQFEPGLTRIVMEISPGVSLAPGQVKLQKVGNDAARAGNTRWMLQPLVTKSLSANAVAVKPSTSVQPRTSVTAPTESAAKPATARLTPIASTATVPGAAVTKAPIAKSQPAAASNIPSQPTASSQFSTATNPTTAGRANSKPSVVVPNLTAPPTTPVALAPALPPSPTPATQAGTQAETPLSPVAAPPIDPNVAVDTQSGVTIAVPTPTTRSSTATPPFNKTALQPSVPTPTKPVEPIPQSAADPTPRSAAASVPRSATSLSSTPAVKPPAKVTSRSTPQIMTTQAAPTLSLSPLEIPTTLAAASLAPTPSVSVPPLSAPGVSPSPAPAQFRQPDAPIEAPPDSVPASSSFNVQPSSKAQPSVSVPPLIRVGSPSLGLPTRVAPAVEPTPPTSVFAPNATLTPPVEVLPLLQQTPPTIVQPAVVQPSYDANTVRQPTSSANLAPPLNIVPLQAPLQSPTTTVSVTPGYDATTVRQPPTDPAPTSVVDFGQPLPPTSRTAGVGQPLNSLPNASAGVRQAFKPAAPNVLLPAGSTLNLRYPGNSTLTLKAESPQQEILVLLTELRDVSGNLLAPAGSTVTGRFETTASGSQFVTQAIVVAGRTVPLAAQSEALDGARKVEGNNLARNSGIGVLAGGVLGALSGSVGLGALGGAAAGAATTLLTAPKPAIIQPGQIVQVRLTQDLVTAQPHTR</sequence>
<feature type="compositionally biased region" description="Polar residues" evidence="1">
    <location>
        <begin position="174"/>
        <end position="187"/>
    </location>
</feature>
<dbReference type="EMBL" id="PVWK01000058">
    <property type="protein sequence ID" value="PSB29798.1"/>
    <property type="molecule type" value="Genomic_DNA"/>
</dbReference>
<feature type="region of interest" description="Disordered" evidence="1">
    <location>
        <begin position="420"/>
        <end position="478"/>
    </location>
</feature>
<evidence type="ECO:0000313" key="3">
    <source>
        <dbReference type="EMBL" id="PSB29798.1"/>
    </source>
</evidence>
<organism evidence="3 4">
    <name type="scientific">Stenomitos frigidus ULC18</name>
    <dbReference type="NCBI Taxonomy" id="2107698"/>
    <lineage>
        <taxon>Bacteria</taxon>
        <taxon>Bacillati</taxon>
        <taxon>Cyanobacteriota</taxon>
        <taxon>Cyanophyceae</taxon>
        <taxon>Leptolyngbyales</taxon>
        <taxon>Leptolyngbyaceae</taxon>
        <taxon>Stenomitos</taxon>
    </lineage>
</organism>
<feature type="compositionally biased region" description="Pro residues" evidence="1">
    <location>
        <begin position="340"/>
        <end position="349"/>
    </location>
</feature>
<keyword evidence="4" id="KW-1185">Reference proteome</keyword>
<evidence type="ECO:0000313" key="4">
    <source>
        <dbReference type="Proteomes" id="UP000239576"/>
    </source>
</evidence>
<feature type="domain" description="AMIN" evidence="2">
    <location>
        <begin position="54"/>
        <end position="136"/>
    </location>
</feature>
<dbReference type="RefSeq" id="WP_106256270.1">
    <property type="nucleotide sequence ID" value="NZ_CAWNSW010000042.1"/>
</dbReference>
<feature type="region of interest" description="Disordered" evidence="1">
    <location>
        <begin position="316"/>
        <end position="399"/>
    </location>
</feature>
<feature type="compositionally biased region" description="Low complexity" evidence="1">
    <location>
        <begin position="420"/>
        <end position="436"/>
    </location>
</feature>
<dbReference type="OrthoDB" id="419483at2"/>
<name>A0A2T1EAQ9_9CYAN</name>
<feature type="region of interest" description="Disordered" evidence="1">
    <location>
        <begin position="174"/>
        <end position="194"/>
    </location>
</feature>
<gene>
    <name evidence="3" type="ORF">C7B82_10600</name>
</gene>
<dbReference type="InterPro" id="IPR021731">
    <property type="entry name" value="AMIN_dom"/>
</dbReference>
<feature type="compositionally biased region" description="Polar residues" evidence="1">
    <location>
        <begin position="458"/>
        <end position="475"/>
    </location>
</feature>
<dbReference type="Proteomes" id="UP000239576">
    <property type="component" value="Unassembled WGS sequence"/>
</dbReference>
<proteinExistence type="predicted"/>
<comment type="caution">
    <text evidence="3">The sequence shown here is derived from an EMBL/GenBank/DDBJ whole genome shotgun (WGS) entry which is preliminary data.</text>
</comment>
<dbReference type="Gene3D" id="2.60.40.3500">
    <property type="match status" value="1"/>
</dbReference>